<protein>
    <submittedName>
        <fullName evidence="2">Uncharacterized protein</fullName>
    </submittedName>
</protein>
<dbReference type="OrthoDB" id="4018970at2759"/>
<gene>
    <name evidence="2" type="ORF">CANTEDRAFT_112987</name>
</gene>
<reference evidence="2 3" key="1">
    <citation type="journal article" date="2011" name="Proc. Natl. Acad. Sci. U.S.A.">
        <title>Comparative genomics of xylose-fermenting fungi for enhanced biofuel production.</title>
        <authorList>
            <person name="Wohlbach D.J."/>
            <person name="Kuo A."/>
            <person name="Sato T.K."/>
            <person name="Potts K.M."/>
            <person name="Salamov A.A."/>
            <person name="LaButti K.M."/>
            <person name="Sun H."/>
            <person name="Clum A."/>
            <person name="Pangilinan J.L."/>
            <person name="Lindquist E.A."/>
            <person name="Lucas S."/>
            <person name="Lapidus A."/>
            <person name="Jin M."/>
            <person name="Gunawan C."/>
            <person name="Balan V."/>
            <person name="Dale B.E."/>
            <person name="Jeffries T.W."/>
            <person name="Zinkel R."/>
            <person name="Barry K.W."/>
            <person name="Grigoriev I.V."/>
            <person name="Gasch A.P."/>
        </authorList>
    </citation>
    <scope>NUCLEOTIDE SEQUENCE [LARGE SCALE GENOMIC DNA]</scope>
    <source>
        <strain evidence="2">ATCC 10573</strain>
        <strain evidence="3">ATCC 10573 / BCRC 21748 / CBS 615 / JCM 9827 / NBRC 10315 / NRRL Y-1498 / VKM Y-70</strain>
    </source>
</reference>
<proteinExistence type="predicted"/>
<organism evidence="3">
    <name type="scientific">Candida tenuis (strain ATCC 10573 / BCRC 21748 / CBS 615 / JCM 9827 / NBRC 10315 / NRRL Y-1498 / VKM Y-70)</name>
    <name type="common">Yeast</name>
    <name type="synonym">Yamadazyma tenuis</name>
    <dbReference type="NCBI Taxonomy" id="590646"/>
    <lineage>
        <taxon>Eukaryota</taxon>
        <taxon>Fungi</taxon>
        <taxon>Dikarya</taxon>
        <taxon>Ascomycota</taxon>
        <taxon>Saccharomycotina</taxon>
        <taxon>Pichiomycetes</taxon>
        <taxon>Debaryomycetaceae</taxon>
        <taxon>Yamadazyma</taxon>
    </lineage>
</organism>
<dbReference type="EMBL" id="GL996514">
    <property type="protein sequence ID" value="EGV65473.1"/>
    <property type="molecule type" value="Genomic_DNA"/>
</dbReference>
<sequence>MGQQLETISTDVFECSAVSVFKIPPGNLSITEWNKYESSTIWSGCLRVLEEETYIEEDETEEIHLSGAPPRIRSPSFPVDRIRLKLELYNEVDAKSELWAVVWYNPIHELDGQLVQLESIQRTEAYRLFKIIVQIPGSKYTGSNPHEDLVQVALGLKFDDKLDAYTFIERLNSYQKSFHSYVEQYKYELEMGQLAEDSKHLSLDASDETNELSDDDNDQEDDFGDFVG</sequence>
<name>G3AZV3_CANTC</name>
<evidence type="ECO:0000256" key="1">
    <source>
        <dbReference type="SAM" id="MobiDB-lite"/>
    </source>
</evidence>
<dbReference type="HOGENOM" id="CLU_1050161_0_0_1"/>
<dbReference type="GeneID" id="18246768"/>
<dbReference type="KEGG" id="cten:18246768"/>
<dbReference type="InterPro" id="IPR011993">
    <property type="entry name" value="PH-like_dom_sf"/>
</dbReference>
<dbReference type="RefSeq" id="XP_006685160.1">
    <property type="nucleotide sequence ID" value="XM_006685097.1"/>
</dbReference>
<accession>G3AZV3</accession>
<dbReference type="Proteomes" id="UP000000707">
    <property type="component" value="Unassembled WGS sequence"/>
</dbReference>
<dbReference type="EMBL" id="GL996514">
    <property type="protein sequence ID" value="EGV65474.1"/>
    <property type="molecule type" value="Genomic_DNA"/>
</dbReference>
<evidence type="ECO:0000313" key="3">
    <source>
        <dbReference type="Proteomes" id="UP000000707"/>
    </source>
</evidence>
<feature type="compositionally biased region" description="Acidic residues" evidence="1">
    <location>
        <begin position="205"/>
        <end position="228"/>
    </location>
</feature>
<feature type="region of interest" description="Disordered" evidence="1">
    <location>
        <begin position="200"/>
        <end position="228"/>
    </location>
</feature>
<evidence type="ECO:0000313" key="2">
    <source>
        <dbReference type="EMBL" id="EGV65474.1"/>
    </source>
</evidence>
<dbReference type="AlphaFoldDB" id="G3AZV3"/>
<dbReference type="Gene3D" id="2.30.29.30">
    <property type="entry name" value="Pleckstrin-homology domain (PH domain)/Phosphotyrosine-binding domain (PTB)"/>
    <property type="match status" value="1"/>
</dbReference>
<dbReference type="eggNOG" id="ENOG502RPZ6">
    <property type="taxonomic scope" value="Eukaryota"/>
</dbReference>
<keyword evidence="3" id="KW-1185">Reference proteome</keyword>